<dbReference type="Proteomes" id="UP001500320">
    <property type="component" value="Unassembled WGS sequence"/>
</dbReference>
<feature type="region of interest" description="Disordered" evidence="1">
    <location>
        <begin position="306"/>
        <end position="325"/>
    </location>
</feature>
<evidence type="ECO:0000313" key="2">
    <source>
        <dbReference type="EMBL" id="GAA3120384.1"/>
    </source>
</evidence>
<protein>
    <submittedName>
        <fullName evidence="2">Uncharacterized protein</fullName>
    </submittedName>
</protein>
<accession>A0ABP6MNC7</accession>
<keyword evidence="3" id="KW-1185">Reference proteome</keyword>
<dbReference type="RefSeq" id="WP_344856191.1">
    <property type="nucleotide sequence ID" value="NZ_BAAAUT010000005.1"/>
</dbReference>
<reference evidence="3" key="1">
    <citation type="journal article" date="2019" name="Int. J. Syst. Evol. Microbiol.">
        <title>The Global Catalogue of Microorganisms (GCM) 10K type strain sequencing project: providing services to taxonomists for standard genome sequencing and annotation.</title>
        <authorList>
            <consortium name="The Broad Institute Genomics Platform"/>
            <consortium name="The Broad Institute Genome Sequencing Center for Infectious Disease"/>
            <person name="Wu L."/>
            <person name="Ma J."/>
        </authorList>
    </citation>
    <scope>NUCLEOTIDE SEQUENCE [LARGE SCALE GENOMIC DNA]</scope>
    <source>
        <strain evidence="3">JCM 9373</strain>
    </source>
</reference>
<comment type="caution">
    <text evidence="2">The sequence shown here is derived from an EMBL/GenBank/DDBJ whole genome shotgun (WGS) entry which is preliminary data.</text>
</comment>
<evidence type="ECO:0000256" key="1">
    <source>
        <dbReference type="SAM" id="MobiDB-lite"/>
    </source>
</evidence>
<dbReference type="EMBL" id="BAAAUT010000005">
    <property type="protein sequence ID" value="GAA3120384.1"/>
    <property type="molecule type" value="Genomic_DNA"/>
</dbReference>
<gene>
    <name evidence="2" type="ORF">GCM10010466_09150</name>
</gene>
<proteinExistence type="predicted"/>
<name>A0ABP6MNC7_9ACTN</name>
<evidence type="ECO:0000313" key="3">
    <source>
        <dbReference type="Proteomes" id="UP001500320"/>
    </source>
</evidence>
<organism evidence="2 3">
    <name type="scientific">Planomonospora alba</name>
    <dbReference type="NCBI Taxonomy" id="161354"/>
    <lineage>
        <taxon>Bacteria</taxon>
        <taxon>Bacillati</taxon>
        <taxon>Actinomycetota</taxon>
        <taxon>Actinomycetes</taxon>
        <taxon>Streptosporangiales</taxon>
        <taxon>Streptosporangiaceae</taxon>
        <taxon>Planomonospora</taxon>
    </lineage>
</organism>
<sequence>MQAVEVLVPGVSTVTRYIRYYALYAALAAHAAERNLDGEACRRLLRRSEVIMAATHLGIPVETPPGPAHGIDRVRAFNGERLDVARGASDGQTSYSPRPWGFWAQYGGPSTVLGTVVLENGALRPGRHPCPSEVRELFDPLFSRTETDSLSAQDLAELGDLALSSECRPEVPWMRDLFTASRIGLHDPDQWEADDRIRRATLRILARSVELHGTDGGSFEEMLRSAVAFDDQIDRDPVLSSIEQSQGWRGVLLRHYSVGAWRRLWAALVTSMGSEDGEADRTREELRDWLADQVEDVTVAKALDGLQPLQDGSGHPHPRERQLLDGDRRAPLTNIKLLLVGGMRSRGLSGIALKTFLGPRRRGRGEILDPTWVHLLTEEYRGRSLKDLAARLADDMLAQAMRVARAKMRIDPVTQRLRLFSRVHERNDRFFKTSDEGDGDVGTRIEQLGGFAVQLGLLRTDDKGWAVSDEARTVLGLTA</sequence>